<reference evidence="2" key="1">
    <citation type="submission" date="2019-01" db="EMBL/GenBank/DDBJ databases">
        <title>Draft genome sequences of three monokaryotic isolates of the white-rot basidiomycete fungus Dichomitus squalens.</title>
        <authorList>
            <consortium name="DOE Joint Genome Institute"/>
            <person name="Lopez S.C."/>
            <person name="Andreopoulos B."/>
            <person name="Pangilinan J."/>
            <person name="Lipzen A."/>
            <person name="Riley R."/>
            <person name="Ahrendt S."/>
            <person name="Ng V."/>
            <person name="Barry K."/>
            <person name="Daum C."/>
            <person name="Grigoriev I.V."/>
            <person name="Hilden K.S."/>
            <person name="Makela M.R."/>
            <person name="de Vries R.P."/>
        </authorList>
    </citation>
    <scope>NUCLEOTIDE SEQUENCE [LARGE SCALE GENOMIC DNA]</scope>
    <source>
        <strain evidence="2">OM18370.1</strain>
    </source>
</reference>
<proteinExistence type="predicted"/>
<sequence length="265" mass="28948">MPIFTSLLYLARILAEDSDPTVRLDLAPSLNWLSRRSAIGAIHSGQQTIEPIQFTTLLEELAPPNIPTSHHHTPVVCALCGMLICSSASDSSPSTPCPHAPSDTRHSQARHQWRREEAVIRSTMTTAPLRGTPPLVGPRWVRRLARCSLWGSMQRCLSGTPAVSKSQSTENVSTKISEPPKERPKLPPRDPSRKTLPPPPPTHPAVSHSPRNSTSQPSANAMVHRVPPPFKEKGSLPPVAAVAAPPPPPPLPKRKRGRERTIRRS</sequence>
<dbReference type="AlphaFoldDB" id="A0A4Q9MIH6"/>
<feature type="compositionally biased region" description="Basic and acidic residues" evidence="1">
    <location>
        <begin position="178"/>
        <end position="193"/>
    </location>
</feature>
<feature type="region of interest" description="Disordered" evidence="1">
    <location>
        <begin position="91"/>
        <end position="114"/>
    </location>
</feature>
<accession>A0A4Q9MIH6</accession>
<dbReference type="Proteomes" id="UP000292957">
    <property type="component" value="Unassembled WGS sequence"/>
</dbReference>
<dbReference type="OrthoDB" id="1748564at2759"/>
<organism evidence="2">
    <name type="scientific">Dichomitus squalens</name>
    <dbReference type="NCBI Taxonomy" id="114155"/>
    <lineage>
        <taxon>Eukaryota</taxon>
        <taxon>Fungi</taxon>
        <taxon>Dikarya</taxon>
        <taxon>Basidiomycota</taxon>
        <taxon>Agaricomycotina</taxon>
        <taxon>Agaricomycetes</taxon>
        <taxon>Polyporales</taxon>
        <taxon>Polyporaceae</taxon>
        <taxon>Dichomitus</taxon>
    </lineage>
</organism>
<gene>
    <name evidence="2" type="ORF">BD311DRAFT_468891</name>
</gene>
<evidence type="ECO:0000256" key="1">
    <source>
        <dbReference type="SAM" id="MobiDB-lite"/>
    </source>
</evidence>
<evidence type="ECO:0000313" key="2">
    <source>
        <dbReference type="EMBL" id="TBU25962.1"/>
    </source>
</evidence>
<protein>
    <submittedName>
        <fullName evidence="2">Uncharacterized protein</fullName>
    </submittedName>
</protein>
<name>A0A4Q9MIH6_9APHY</name>
<feature type="compositionally biased region" description="Polar residues" evidence="1">
    <location>
        <begin position="158"/>
        <end position="176"/>
    </location>
</feature>
<dbReference type="EMBL" id="ML143453">
    <property type="protein sequence ID" value="TBU25962.1"/>
    <property type="molecule type" value="Genomic_DNA"/>
</dbReference>
<feature type="region of interest" description="Disordered" evidence="1">
    <location>
        <begin position="158"/>
        <end position="265"/>
    </location>
</feature>